<evidence type="ECO:0000313" key="2">
    <source>
        <dbReference type="Proteomes" id="UP000309676"/>
    </source>
</evidence>
<dbReference type="SUPFAM" id="SSF50939">
    <property type="entry name" value="Sialidases"/>
    <property type="match status" value="1"/>
</dbReference>
<dbReference type="OrthoDB" id="9021327at2"/>
<dbReference type="RefSeq" id="WP_138194568.1">
    <property type="nucleotide sequence ID" value="NZ_VCIW01000007.1"/>
</dbReference>
<organism evidence="1 2">
    <name type="scientific">Paenibacillus antri</name>
    <dbReference type="NCBI Taxonomy" id="2582848"/>
    <lineage>
        <taxon>Bacteria</taxon>
        <taxon>Bacillati</taxon>
        <taxon>Bacillota</taxon>
        <taxon>Bacilli</taxon>
        <taxon>Bacillales</taxon>
        <taxon>Paenibacillaceae</taxon>
        <taxon>Paenibacillus</taxon>
    </lineage>
</organism>
<evidence type="ECO:0000313" key="1">
    <source>
        <dbReference type="EMBL" id="TLS51861.1"/>
    </source>
</evidence>
<sequence>MRNTDIRPTWSFRTQSALGTAVGYDTLQDIHIVRLAPGDGMLEVDFAYEGKESDLRGLEFRVELFRRGSPGRVGAYPAAGGETTVVVRGLTNGEDYELKVTACANGTEGVVSESAVRLARPGVVPGTVVNYIHPEDYTYDFSGRSPASPSITTLPNGRMLVSHDVYWQKGGQNLSKIFESLDGGRTWSFLCYLYPCFWGKLFQHRGSVYMLATRTEYGDLIIGRSDDEGKTWSEPSVILPGGDRDSGGPHKAPMPVVEHRGRLWSAIEYGAWSLGGHDAGVVSASVDADLLDPSSWISSPFLPYDPSWPGAIRGGAAPSVLEGNVVVTPDGKLVNILRYHTKGGEPEHGRAVILEIDDRHPERPLSFGKVIDFYGNLSKFTIQFDSVSGLYWSLVNRVASSNIFQRNILTLVSSPDLERWTICRDILNYHDNGWPEDDKQAGFQYVDWEIHGDDLVFLSRTALNGAFNYHNANYITFHRITDFRKI</sequence>
<gene>
    <name evidence="1" type="ORF">FE782_13205</name>
</gene>
<dbReference type="EMBL" id="VCIW01000007">
    <property type="protein sequence ID" value="TLS51861.1"/>
    <property type="molecule type" value="Genomic_DNA"/>
</dbReference>
<dbReference type="InterPro" id="IPR003961">
    <property type="entry name" value="FN3_dom"/>
</dbReference>
<dbReference type="InterPro" id="IPR036278">
    <property type="entry name" value="Sialidase_sf"/>
</dbReference>
<dbReference type="Proteomes" id="UP000309676">
    <property type="component" value="Unassembled WGS sequence"/>
</dbReference>
<proteinExistence type="predicted"/>
<name>A0A5R9G813_9BACL</name>
<dbReference type="CDD" id="cd15482">
    <property type="entry name" value="Sialidase_non-viral"/>
    <property type="match status" value="1"/>
</dbReference>
<dbReference type="CDD" id="cd00063">
    <property type="entry name" value="FN3"/>
    <property type="match status" value="1"/>
</dbReference>
<reference evidence="1 2" key="1">
    <citation type="submission" date="2019-05" db="EMBL/GenBank/DDBJ databases">
        <authorList>
            <person name="Narsing Rao M.P."/>
            <person name="Li W.J."/>
        </authorList>
    </citation>
    <scope>NUCLEOTIDE SEQUENCE [LARGE SCALE GENOMIC DNA]</scope>
    <source>
        <strain evidence="1 2">SYSU_K30003</strain>
    </source>
</reference>
<keyword evidence="2" id="KW-1185">Reference proteome</keyword>
<dbReference type="SUPFAM" id="SSF49265">
    <property type="entry name" value="Fibronectin type III"/>
    <property type="match status" value="1"/>
</dbReference>
<dbReference type="InterPro" id="IPR036116">
    <property type="entry name" value="FN3_sf"/>
</dbReference>
<dbReference type="Gene3D" id="2.120.10.10">
    <property type="match status" value="1"/>
</dbReference>
<protein>
    <submittedName>
        <fullName evidence="1">Exo-alpha-sialidase</fullName>
    </submittedName>
</protein>
<accession>A0A5R9G813</accession>
<comment type="caution">
    <text evidence="1">The sequence shown here is derived from an EMBL/GenBank/DDBJ whole genome shotgun (WGS) entry which is preliminary data.</text>
</comment>
<dbReference type="AlphaFoldDB" id="A0A5R9G813"/>